<dbReference type="Proteomes" id="UP000239898">
    <property type="component" value="Unassembled WGS sequence"/>
</dbReference>
<feature type="domain" description="Transposase IS701-like DDE" evidence="1">
    <location>
        <begin position="2"/>
        <end position="70"/>
    </location>
</feature>
<dbReference type="InterPro" id="IPR038721">
    <property type="entry name" value="IS701-like_DDE_dom"/>
</dbReference>
<evidence type="ECO:0000259" key="1">
    <source>
        <dbReference type="Pfam" id="PF13546"/>
    </source>
</evidence>
<protein>
    <recommendedName>
        <fullName evidence="1">Transposase IS701-like DDE domain-containing protein</fullName>
    </recommendedName>
</protein>
<evidence type="ECO:0000313" key="3">
    <source>
        <dbReference type="Proteomes" id="UP000239898"/>
    </source>
</evidence>
<dbReference type="AlphaFoldDB" id="A0A2S6ZC96"/>
<evidence type="ECO:0000313" key="2">
    <source>
        <dbReference type="EMBL" id="PPT87430.1"/>
    </source>
</evidence>
<dbReference type="Pfam" id="PF13546">
    <property type="entry name" value="DDE_5"/>
    <property type="match status" value="1"/>
</dbReference>
<dbReference type="OrthoDB" id="583339at2"/>
<reference evidence="2 3" key="1">
    <citation type="submission" date="2016-08" db="EMBL/GenBank/DDBJ databases">
        <title>Evolution of the type three secretion system and type three effector repertoires in Xanthomonas.</title>
        <authorList>
            <person name="Merda D."/>
            <person name="Briand M."/>
            <person name="Bosis E."/>
            <person name="Rousseau C."/>
            <person name="Portier P."/>
            <person name="Jacques M.-A."/>
            <person name="Fischer-Le Saux M."/>
        </authorList>
    </citation>
    <scope>NUCLEOTIDE SEQUENCE [LARGE SCALE GENOMIC DNA]</scope>
    <source>
        <strain evidence="2 3">CFBP 4691</strain>
    </source>
</reference>
<dbReference type="EMBL" id="MIGX01000090">
    <property type="protein sequence ID" value="PPT87430.1"/>
    <property type="molecule type" value="Genomic_DNA"/>
</dbReference>
<gene>
    <name evidence="2" type="ORF">XthCFBP4691_15270</name>
</gene>
<organism evidence="2 3">
    <name type="scientific">Xanthomonas theicola</name>
    <dbReference type="NCBI Taxonomy" id="56464"/>
    <lineage>
        <taxon>Bacteria</taxon>
        <taxon>Pseudomonadati</taxon>
        <taxon>Pseudomonadota</taxon>
        <taxon>Gammaproteobacteria</taxon>
        <taxon>Lysobacterales</taxon>
        <taxon>Lysobacteraceae</taxon>
        <taxon>Xanthomonas</taxon>
    </lineage>
</organism>
<keyword evidence="3" id="KW-1185">Reference proteome</keyword>
<name>A0A2S6ZC96_9XANT</name>
<comment type="caution">
    <text evidence="2">The sequence shown here is derived from an EMBL/GenBank/DDBJ whole genome shotgun (WGS) entry which is preliminary data.</text>
</comment>
<sequence>MSVSLVTPTASVPIAFGLSLPEAGAADTARRKKAGIAKSVACATQPERALAQMKAADAAGVVRGAVLADATVREVSSSTI</sequence>
<accession>A0A2S6ZC96</accession>
<proteinExistence type="predicted"/>